<feature type="region of interest" description="Disordered" evidence="4">
    <location>
        <begin position="519"/>
        <end position="543"/>
    </location>
</feature>
<evidence type="ECO:0000256" key="3">
    <source>
        <dbReference type="PROSITE-ProRule" id="PRU00339"/>
    </source>
</evidence>
<dbReference type="RefSeq" id="XP_025355472.1">
    <property type="nucleotide sequence ID" value="XM_025498675.1"/>
</dbReference>
<dbReference type="STRING" id="1280837.A0A316VCG4"/>
<dbReference type="GeneID" id="37020456"/>
<evidence type="ECO:0000256" key="2">
    <source>
        <dbReference type="ARBA" id="ARBA00038251"/>
    </source>
</evidence>
<feature type="region of interest" description="Disordered" evidence="4">
    <location>
        <begin position="722"/>
        <end position="748"/>
    </location>
</feature>
<dbReference type="SUPFAM" id="SSF48452">
    <property type="entry name" value="TPR-like"/>
    <property type="match status" value="1"/>
</dbReference>
<feature type="compositionally biased region" description="Acidic residues" evidence="4">
    <location>
        <begin position="722"/>
        <end position="732"/>
    </location>
</feature>
<comment type="similarity">
    <text evidence="2">Belongs to the YPP1 family.</text>
</comment>
<dbReference type="OrthoDB" id="29013at2759"/>
<dbReference type="AlphaFoldDB" id="A0A316VCG4"/>
<dbReference type="InterPro" id="IPR051722">
    <property type="entry name" value="Endocytosis_PI4K-reg_protein"/>
</dbReference>
<dbReference type="PANTHER" id="PTHR23083">
    <property type="entry name" value="TETRATRICOPEPTIDE REPEAT PROTEIN, TPR"/>
    <property type="match status" value="1"/>
</dbReference>
<dbReference type="PANTHER" id="PTHR23083:SF464">
    <property type="entry name" value="TETRATRICOPEPTIDE REPEAT DOMAIN 7, ISOFORM A"/>
    <property type="match status" value="1"/>
</dbReference>
<keyword evidence="6" id="KW-1185">Reference proteome</keyword>
<evidence type="ECO:0000256" key="1">
    <source>
        <dbReference type="ARBA" id="ARBA00002550"/>
    </source>
</evidence>
<feature type="region of interest" description="Disordered" evidence="4">
    <location>
        <begin position="354"/>
        <end position="394"/>
    </location>
</feature>
<proteinExistence type="inferred from homology"/>
<dbReference type="InterPro" id="IPR019734">
    <property type="entry name" value="TPR_rpt"/>
</dbReference>
<feature type="repeat" description="TPR" evidence="3">
    <location>
        <begin position="661"/>
        <end position="694"/>
    </location>
</feature>
<evidence type="ECO:0000313" key="5">
    <source>
        <dbReference type="EMBL" id="PWN35170.1"/>
    </source>
</evidence>
<feature type="region of interest" description="Disordered" evidence="4">
    <location>
        <begin position="1080"/>
        <end position="1106"/>
    </location>
</feature>
<dbReference type="Proteomes" id="UP000245771">
    <property type="component" value="Unassembled WGS sequence"/>
</dbReference>
<feature type="compositionally biased region" description="Basic and acidic residues" evidence="4">
    <location>
        <begin position="519"/>
        <end position="537"/>
    </location>
</feature>
<protein>
    <submittedName>
        <fullName evidence="5">TPR-like protein</fullName>
    </submittedName>
</protein>
<dbReference type="EMBL" id="KZ819603">
    <property type="protein sequence ID" value="PWN35170.1"/>
    <property type="molecule type" value="Genomic_DNA"/>
</dbReference>
<accession>A0A316VCG4</accession>
<comment type="function">
    <text evidence="1">Involved in endocytosis.</text>
</comment>
<dbReference type="Gene3D" id="1.25.40.10">
    <property type="entry name" value="Tetratricopeptide repeat domain"/>
    <property type="match status" value="2"/>
</dbReference>
<keyword evidence="3" id="KW-0802">TPR repeat</keyword>
<dbReference type="InParanoid" id="A0A316VCG4"/>
<reference evidence="5 6" key="1">
    <citation type="journal article" date="2018" name="Mol. Biol. Evol.">
        <title>Broad Genomic Sampling Reveals a Smut Pathogenic Ancestry of the Fungal Clade Ustilaginomycotina.</title>
        <authorList>
            <person name="Kijpornyongpan T."/>
            <person name="Mondo S.J."/>
            <person name="Barry K."/>
            <person name="Sandor L."/>
            <person name="Lee J."/>
            <person name="Lipzen A."/>
            <person name="Pangilinan J."/>
            <person name="LaButti K."/>
            <person name="Hainaut M."/>
            <person name="Henrissat B."/>
            <person name="Grigoriev I.V."/>
            <person name="Spatafora J.W."/>
            <person name="Aime M.C."/>
        </authorList>
    </citation>
    <scope>NUCLEOTIDE SEQUENCE [LARGE SCALE GENOMIC DNA]</scope>
    <source>
        <strain evidence="5 6">MCA 3882</strain>
    </source>
</reference>
<dbReference type="InterPro" id="IPR011990">
    <property type="entry name" value="TPR-like_helical_dom_sf"/>
</dbReference>
<evidence type="ECO:0000256" key="4">
    <source>
        <dbReference type="SAM" id="MobiDB-lite"/>
    </source>
</evidence>
<evidence type="ECO:0000313" key="6">
    <source>
        <dbReference type="Proteomes" id="UP000245771"/>
    </source>
</evidence>
<feature type="compositionally biased region" description="Polar residues" evidence="4">
    <location>
        <begin position="1080"/>
        <end position="1093"/>
    </location>
</feature>
<feature type="compositionally biased region" description="Polar residues" evidence="4">
    <location>
        <begin position="362"/>
        <end position="373"/>
    </location>
</feature>
<sequence length="1182" mass="129985">MSSAKGAKGATYARALDAARLRGQWEDNQQSGTGKDIPWAELIRKYMKHNPNEQITPSVATAEQQIRSALLAFYKDKDFDDSQHLSDFAGFKGVGKTVFEPILPIDGSGQGWSGEGFANAIEQLDKLRSSARNTLTKQTVAALQAFAQFASGQDENAVELLHEVRFLEDVDREAVKSGQAEGDYTAAIIMMGFTVYGMANERLFEKRKDAGYVPFALAGYASSIDVHEALRGGKAAKALRGLPPDEIERWGETALYRNALFSVRHGSTPALGLNALRAYQANAGRWTANFRTPQRLVIFRTYLAVLNQSLVSGVYRSPPAGVELSKDDCRSAAYQSSVMALAASRVEVRDFESERRSRLQADQKNTLNSSGKNHSGHIGPRTTSKRRPAPWREFSPSSSWWTNEFLTAQKTAAECLERTAEFPRAGKVNKAALELADELIKGWRVNGERGGFEADELVDILYTLSRFTFHSQRISRLLFNVLVAAENYEEAKKALQLYIQIVDKAREGDAADAAGLVEEAKRREQGKEGPTKVIREAQDEDEEDQKIALKSEEAKASAQEVHVDHDSDQVYIDTLLTGAYVYTLYLHDARGGDALARKASELLANNEVGRDHVLLAKSKRISGAVRIAYSRQENNALLRPQQQDDALSLLKQSITFDDQSSETYYQLAQLQSELNDIKSAVRSARRAVELEPAQVEYWHLLALLVSAQKDYRGALRVAEEGLAEAEDDDEADQESHEPVAVNGTSANGTLSKLSPVASANAKRTTLLSVDFPPSSRQRSESILRLMITHNALEELVEGAQAAIEAQREIFEFFHNRLATHQHAQRQIVPSSSLMNGRPNANGNGTTGVVNGHSQNHHTHRFSTLLHGPGQSSNRFHSLTGLGHSGSGHNLWDGTNNTVSSKHDGGAVGASGNSAQPAVARDGEDDHVPITSVEIRNARHHKEEVALLSSLWLMAAATFRRNGSLSECRVAVQEAERVDPACGDVWLQLALWFERQPTEHVDEPSTGLAIQSLYKAMSCKQDHVGAAVHLARLFISNPLYPSLQQDAIKSGIPSLKDVASPLPQTTENFQASKLAGELLTKTQSRKISAPTPKSDSAADDRDETNSALVEERKRAATLSMAEGLLVNLTQTSGWSSPEAWLYLSKVMQQTGRPERQRECLEYALQLERTKPVRPLTAALRPSC</sequence>
<gene>
    <name evidence="5" type="ORF">FA14DRAFT_160436</name>
</gene>
<dbReference type="PROSITE" id="PS50005">
    <property type="entry name" value="TPR"/>
    <property type="match status" value="1"/>
</dbReference>
<dbReference type="SMART" id="SM00028">
    <property type="entry name" value="TPR"/>
    <property type="match status" value="3"/>
</dbReference>
<organism evidence="5 6">
    <name type="scientific">Meira miltonrushii</name>
    <dbReference type="NCBI Taxonomy" id="1280837"/>
    <lineage>
        <taxon>Eukaryota</taxon>
        <taxon>Fungi</taxon>
        <taxon>Dikarya</taxon>
        <taxon>Basidiomycota</taxon>
        <taxon>Ustilaginomycotina</taxon>
        <taxon>Exobasidiomycetes</taxon>
        <taxon>Exobasidiales</taxon>
        <taxon>Brachybasidiaceae</taxon>
        <taxon>Meira</taxon>
    </lineage>
</organism>
<name>A0A316VCG4_9BASI</name>
<dbReference type="Pfam" id="PF13181">
    <property type="entry name" value="TPR_8"/>
    <property type="match status" value="1"/>
</dbReference>